<proteinExistence type="predicted"/>
<dbReference type="EMBL" id="CP026118">
    <property type="protein sequence ID" value="QAS52293.1"/>
    <property type="molecule type" value="Genomic_DNA"/>
</dbReference>
<sequence length="84" mass="9752">MQSKDEWIKKNIESLFELLPDESVIGEPFWTIMEKDSGYEQGVNGNYIRMEGNVTPLFFSKKMAIEASKRLRKEGVVRGFLNHI</sequence>
<dbReference type="KEGG" id="hli:HLI_08640"/>
<gene>
    <name evidence="1" type="ORF">HLI_08640</name>
</gene>
<dbReference type="OrthoDB" id="8455814at2"/>
<dbReference type="AlphaFoldDB" id="A0A410MC88"/>
<reference evidence="1 2" key="1">
    <citation type="submission" date="2018-01" db="EMBL/GenBank/DDBJ databases">
        <title>The whole genome sequencing and assembly of Halobacillus litoralis ERB031 strain.</title>
        <authorList>
            <person name="Lee S.-J."/>
            <person name="Park M.-K."/>
            <person name="Kim J.-Y."/>
            <person name="Lee Y.-J."/>
            <person name="Yi H."/>
            <person name="Bahn Y.-S."/>
            <person name="Kim J.F."/>
            <person name="Lee D.-W."/>
        </authorList>
    </citation>
    <scope>NUCLEOTIDE SEQUENCE [LARGE SCALE GENOMIC DNA]</scope>
    <source>
        <strain evidence="1 2">ERB 031</strain>
    </source>
</reference>
<organism evidence="1 2">
    <name type="scientific">Halobacillus litoralis</name>
    <dbReference type="NCBI Taxonomy" id="45668"/>
    <lineage>
        <taxon>Bacteria</taxon>
        <taxon>Bacillati</taxon>
        <taxon>Bacillota</taxon>
        <taxon>Bacilli</taxon>
        <taxon>Bacillales</taxon>
        <taxon>Bacillaceae</taxon>
        <taxon>Halobacillus</taxon>
    </lineage>
</organism>
<evidence type="ECO:0000313" key="1">
    <source>
        <dbReference type="EMBL" id="QAS52293.1"/>
    </source>
</evidence>
<protein>
    <submittedName>
        <fullName evidence="1">Uncharacterized protein</fullName>
    </submittedName>
</protein>
<name>A0A410MC88_9BACI</name>
<dbReference type="Proteomes" id="UP000287756">
    <property type="component" value="Chromosome"/>
</dbReference>
<accession>A0A410MC88</accession>
<evidence type="ECO:0000313" key="2">
    <source>
        <dbReference type="Proteomes" id="UP000287756"/>
    </source>
</evidence>
<dbReference type="RefSeq" id="WP_128524587.1">
    <property type="nucleotide sequence ID" value="NZ_CP026118.1"/>
</dbReference>